<dbReference type="PANTHER" id="PTHR21381">
    <property type="entry name" value="ZGC:162297"/>
    <property type="match status" value="1"/>
</dbReference>
<dbReference type="AlphaFoldDB" id="A0A0D2VKS0"/>
<evidence type="ECO:0000313" key="3">
    <source>
        <dbReference type="Proteomes" id="UP000008743"/>
    </source>
</evidence>
<comment type="similarity">
    <text evidence="1">Belongs to the BtpA family.</text>
</comment>
<evidence type="ECO:0000256" key="1">
    <source>
        <dbReference type="ARBA" id="ARBA00006007"/>
    </source>
</evidence>
<dbReference type="NCBIfam" id="TIGR00259">
    <property type="entry name" value="thylakoid_BtpA"/>
    <property type="match status" value="1"/>
</dbReference>
<dbReference type="RefSeq" id="XP_004364788.1">
    <property type="nucleotide sequence ID" value="XM_004364731.2"/>
</dbReference>
<dbReference type="PhylomeDB" id="A0A0D2VKS0"/>
<name>A0A0D2VKS0_CAPO3</name>
<dbReference type="Proteomes" id="UP000008743">
    <property type="component" value="Unassembled WGS sequence"/>
</dbReference>
<dbReference type="OMA" id="ENFFDAP"/>
<evidence type="ECO:0000313" key="2">
    <source>
        <dbReference type="EMBL" id="KJE90642.1"/>
    </source>
</evidence>
<organism evidence="2 3">
    <name type="scientific">Capsaspora owczarzaki (strain ATCC 30864)</name>
    <dbReference type="NCBI Taxonomy" id="595528"/>
    <lineage>
        <taxon>Eukaryota</taxon>
        <taxon>Filasterea</taxon>
        <taxon>Capsaspora</taxon>
    </lineage>
</organism>
<dbReference type="STRING" id="595528.A0A0D2VKS0"/>
<gene>
    <name evidence="2" type="ORF">CAOG_001920</name>
</gene>
<dbReference type="InParanoid" id="A0A0D2VKS0"/>
<dbReference type="PANTHER" id="PTHR21381:SF3">
    <property type="entry name" value="SGC REGION PROTEIN SGCQ-RELATED"/>
    <property type="match status" value="1"/>
</dbReference>
<dbReference type="InterPro" id="IPR005137">
    <property type="entry name" value="BtpA"/>
</dbReference>
<dbReference type="PIRSF" id="PIRSF005956">
    <property type="entry name" value="BtpA"/>
    <property type="match status" value="1"/>
</dbReference>
<protein>
    <submittedName>
        <fullName evidence="2">BtpA family protein</fullName>
    </submittedName>
</protein>
<dbReference type="EMBL" id="KE346361">
    <property type="protein sequence ID" value="KJE90642.1"/>
    <property type="molecule type" value="Genomic_DNA"/>
</dbReference>
<accession>A0A0D2VKS0</accession>
<dbReference type="OrthoDB" id="10045006at2759"/>
<dbReference type="Pfam" id="PF03437">
    <property type="entry name" value="BtpA"/>
    <property type="match status" value="1"/>
</dbReference>
<sequence length="306" mass="32030">MSKLQRWLSLFGMAESVGATGASSQLLPRIIGMVHVPAFPGTPASAMPMKTIIERCVTDARALIAGGVDGLLVENANDVPYVNASRHPLGPEIVAGMTAVVAAIKGDASYKRTAARPLPIGIQVLAAANKEALAVALATDCQFIRAEGFVFGSVADEGYIDASAPELLRARKMLGASDIQVLTDIKKKHSSHAITADLSDADTVEAARFFNIDGVILSGKTTGHATEPARVADAVRRFSTTTLGAQATELLPVLVGSGVTSENIAGYSHAHTLIVGTTFRVNGLLSAPIDEAAVRRLIQARDAIRR</sequence>
<proteinExistence type="inferred from homology"/>
<dbReference type="InterPro" id="IPR011060">
    <property type="entry name" value="RibuloseP-bd_barrel"/>
</dbReference>
<keyword evidence="3" id="KW-1185">Reference proteome</keyword>
<dbReference type="eggNOG" id="ENOG502QUBS">
    <property type="taxonomic scope" value="Eukaryota"/>
</dbReference>
<reference evidence="3" key="1">
    <citation type="submission" date="2011-02" db="EMBL/GenBank/DDBJ databases">
        <title>The Genome Sequence of Capsaspora owczarzaki ATCC 30864.</title>
        <authorList>
            <person name="Russ C."/>
            <person name="Cuomo C."/>
            <person name="Burger G."/>
            <person name="Gray M.W."/>
            <person name="Holland P.W.H."/>
            <person name="King N."/>
            <person name="Lang F.B.F."/>
            <person name="Roger A.J."/>
            <person name="Ruiz-Trillo I."/>
            <person name="Young S.K."/>
            <person name="Zeng Q."/>
            <person name="Gargeya S."/>
            <person name="Alvarado L."/>
            <person name="Berlin A."/>
            <person name="Chapman S.B."/>
            <person name="Chen Z."/>
            <person name="Freedman E."/>
            <person name="Gellesch M."/>
            <person name="Goldberg J."/>
            <person name="Griggs A."/>
            <person name="Gujja S."/>
            <person name="Heilman E."/>
            <person name="Heiman D."/>
            <person name="Howarth C."/>
            <person name="Mehta T."/>
            <person name="Neiman D."/>
            <person name="Pearson M."/>
            <person name="Roberts A."/>
            <person name="Saif S."/>
            <person name="Shea T."/>
            <person name="Shenoy N."/>
            <person name="Sisk P."/>
            <person name="Stolte C."/>
            <person name="Sykes S."/>
            <person name="White J."/>
            <person name="Yandava C."/>
            <person name="Haas B."/>
            <person name="Nusbaum C."/>
            <person name="Birren B."/>
        </authorList>
    </citation>
    <scope>NUCLEOTIDE SEQUENCE</scope>
    <source>
        <strain evidence="3">ATCC 30864</strain>
    </source>
</reference>
<dbReference type="SUPFAM" id="SSF51366">
    <property type="entry name" value="Ribulose-phoshate binding barrel"/>
    <property type="match status" value="1"/>
</dbReference>